<evidence type="ECO:0000256" key="1">
    <source>
        <dbReference type="SAM" id="Phobius"/>
    </source>
</evidence>
<feature type="non-terminal residue" evidence="2">
    <location>
        <position position="1"/>
    </location>
</feature>
<keyword evidence="1" id="KW-0472">Membrane</keyword>
<keyword evidence="1" id="KW-1133">Transmembrane helix</keyword>
<dbReference type="EMBL" id="HACA01004817">
    <property type="protein sequence ID" value="CDW22178.1"/>
    <property type="molecule type" value="Transcribed_RNA"/>
</dbReference>
<evidence type="ECO:0000313" key="2">
    <source>
        <dbReference type="EMBL" id="CDW22178.1"/>
    </source>
</evidence>
<keyword evidence="1" id="KW-0812">Transmembrane</keyword>
<protein>
    <submittedName>
        <fullName evidence="2">Uncharacterized protein</fullName>
    </submittedName>
</protein>
<sequence>VRNIIGRKKEKKRKKKSIWPPALHSLLLFSRFFVFCLNCGVKAFIILLFVLGKYPNAHA</sequence>
<organism evidence="2">
    <name type="scientific">Lepeophtheirus salmonis</name>
    <name type="common">Salmon louse</name>
    <name type="synonym">Caligus salmonis</name>
    <dbReference type="NCBI Taxonomy" id="72036"/>
    <lineage>
        <taxon>Eukaryota</taxon>
        <taxon>Metazoa</taxon>
        <taxon>Ecdysozoa</taxon>
        <taxon>Arthropoda</taxon>
        <taxon>Crustacea</taxon>
        <taxon>Multicrustacea</taxon>
        <taxon>Hexanauplia</taxon>
        <taxon>Copepoda</taxon>
        <taxon>Siphonostomatoida</taxon>
        <taxon>Caligidae</taxon>
        <taxon>Lepeophtheirus</taxon>
    </lineage>
</organism>
<feature type="transmembrane region" description="Helical" evidence="1">
    <location>
        <begin position="21"/>
        <end position="51"/>
    </location>
</feature>
<proteinExistence type="predicted"/>
<name>A0A0K2T843_LEPSM</name>
<reference evidence="2" key="1">
    <citation type="submission" date="2014-05" db="EMBL/GenBank/DDBJ databases">
        <authorList>
            <person name="Chronopoulou M."/>
        </authorList>
    </citation>
    <scope>NUCLEOTIDE SEQUENCE</scope>
    <source>
        <tissue evidence="2">Whole organism</tissue>
    </source>
</reference>
<accession>A0A0K2T843</accession>
<dbReference type="AlphaFoldDB" id="A0A0K2T843"/>